<proteinExistence type="predicted"/>
<evidence type="ECO:0000313" key="7">
    <source>
        <dbReference type="EMBL" id="NBN78956.1"/>
    </source>
</evidence>
<name>A0A7X5F395_9HYPH</name>
<keyword evidence="4" id="KW-0067">ATP-binding</keyword>
<evidence type="ECO:0000256" key="2">
    <source>
        <dbReference type="ARBA" id="ARBA00022741"/>
    </source>
</evidence>
<dbReference type="InterPro" id="IPR045540">
    <property type="entry name" value="YegS/DAGK_C"/>
</dbReference>
<keyword evidence="3 7" id="KW-0418">Kinase</keyword>
<dbReference type="GO" id="GO:0005886">
    <property type="term" value="C:plasma membrane"/>
    <property type="evidence" value="ECO:0007669"/>
    <property type="project" value="TreeGrafter"/>
</dbReference>
<dbReference type="AlphaFoldDB" id="A0A7X5F395"/>
<evidence type="ECO:0000256" key="4">
    <source>
        <dbReference type="ARBA" id="ARBA00022840"/>
    </source>
</evidence>
<feature type="compositionally biased region" description="Basic and acidic residues" evidence="5">
    <location>
        <begin position="1"/>
        <end position="15"/>
    </location>
</feature>
<dbReference type="InterPro" id="IPR016064">
    <property type="entry name" value="NAD/diacylglycerol_kinase_sf"/>
</dbReference>
<dbReference type="SMART" id="SM00046">
    <property type="entry name" value="DAGKc"/>
    <property type="match status" value="1"/>
</dbReference>
<evidence type="ECO:0000256" key="3">
    <source>
        <dbReference type="ARBA" id="ARBA00022777"/>
    </source>
</evidence>
<gene>
    <name evidence="7" type="ORF">GWI72_11825</name>
</gene>
<dbReference type="Gene3D" id="3.40.50.10330">
    <property type="entry name" value="Probable inorganic polyphosphate/atp-NAD kinase, domain 1"/>
    <property type="match status" value="1"/>
</dbReference>
<keyword evidence="2" id="KW-0547">Nucleotide-binding</keyword>
<dbReference type="InterPro" id="IPR017438">
    <property type="entry name" value="ATP-NAD_kinase_N"/>
</dbReference>
<keyword evidence="1" id="KW-0808">Transferase</keyword>
<dbReference type="Proteomes" id="UP000586722">
    <property type="component" value="Unassembled WGS sequence"/>
</dbReference>
<feature type="region of interest" description="Disordered" evidence="5">
    <location>
        <begin position="1"/>
        <end position="27"/>
    </location>
</feature>
<feature type="domain" description="DAGKc" evidence="6">
    <location>
        <begin position="33"/>
        <end position="163"/>
    </location>
</feature>
<dbReference type="PROSITE" id="PS50146">
    <property type="entry name" value="DAGK"/>
    <property type="match status" value="1"/>
</dbReference>
<keyword evidence="8" id="KW-1185">Reference proteome</keyword>
<comment type="caution">
    <text evidence="7">The sequence shown here is derived from an EMBL/GenBank/DDBJ whole genome shotgun (WGS) entry which is preliminary data.</text>
</comment>
<dbReference type="PANTHER" id="PTHR12358">
    <property type="entry name" value="SPHINGOSINE KINASE"/>
    <property type="match status" value="1"/>
</dbReference>
<dbReference type="GO" id="GO:0016301">
    <property type="term" value="F:kinase activity"/>
    <property type="evidence" value="ECO:0007669"/>
    <property type="project" value="UniProtKB-KW"/>
</dbReference>
<dbReference type="Pfam" id="PF19279">
    <property type="entry name" value="YegS_C"/>
    <property type="match status" value="1"/>
</dbReference>
<dbReference type="EMBL" id="JAABLQ010000001">
    <property type="protein sequence ID" value="NBN78956.1"/>
    <property type="molecule type" value="Genomic_DNA"/>
</dbReference>
<dbReference type="Gene3D" id="2.60.200.40">
    <property type="match status" value="1"/>
</dbReference>
<evidence type="ECO:0000259" key="6">
    <source>
        <dbReference type="PROSITE" id="PS50146"/>
    </source>
</evidence>
<dbReference type="Pfam" id="PF00781">
    <property type="entry name" value="DAGK_cat"/>
    <property type="match status" value="1"/>
</dbReference>
<accession>A0A7X5F395</accession>
<dbReference type="PANTHER" id="PTHR12358:SF106">
    <property type="entry name" value="LIPID KINASE YEGS"/>
    <property type="match status" value="1"/>
</dbReference>
<evidence type="ECO:0000313" key="8">
    <source>
        <dbReference type="Proteomes" id="UP000586722"/>
    </source>
</evidence>
<dbReference type="InterPro" id="IPR001206">
    <property type="entry name" value="Diacylglycerol_kinase_cat_dom"/>
</dbReference>
<protein>
    <submittedName>
        <fullName evidence="7">Diacylglycerol kinase family lipid kinase</fullName>
    </submittedName>
</protein>
<reference evidence="8" key="1">
    <citation type="submission" date="2020-01" db="EMBL/GenBank/DDBJ databases">
        <authorList>
            <person name="Fang Y."/>
            <person name="Sun R."/>
            <person name="Nie L."/>
            <person name="He J."/>
            <person name="Hao L."/>
            <person name="Wang L."/>
            <person name="Su S."/>
            <person name="Lv E."/>
            <person name="Zhang Z."/>
            <person name="Xie R."/>
            <person name="Liu H."/>
        </authorList>
    </citation>
    <scope>NUCLEOTIDE SEQUENCE [LARGE SCALE GENOMIC DNA]</scope>
    <source>
        <strain evidence="8">XCT-53</strain>
    </source>
</reference>
<dbReference type="GO" id="GO:0005524">
    <property type="term" value="F:ATP binding"/>
    <property type="evidence" value="ECO:0007669"/>
    <property type="project" value="UniProtKB-KW"/>
</dbReference>
<evidence type="ECO:0000256" key="1">
    <source>
        <dbReference type="ARBA" id="ARBA00022679"/>
    </source>
</evidence>
<organism evidence="7 8">
    <name type="scientific">Pannonibacter tanglangensis</name>
    <dbReference type="NCBI Taxonomy" id="2750084"/>
    <lineage>
        <taxon>Bacteria</taxon>
        <taxon>Pseudomonadati</taxon>
        <taxon>Pseudomonadota</taxon>
        <taxon>Alphaproteobacteria</taxon>
        <taxon>Hyphomicrobiales</taxon>
        <taxon>Stappiaceae</taxon>
        <taxon>Pannonibacter</taxon>
    </lineage>
</organism>
<sequence>MALRKPDPTASKDDGAGGAREAGDAFQPGTAAEAVRRVLIVANPTSGGFRAARLDAICDRLGRSGHSVSLHLTRRAGEIGEIAANPGLTVGVLAVAGGDGSVNEAITGFQSNRTPPDLAVIPSGTANVLAAELGLPRKPEAIAGMIARRRTAPLHYGLANGRPFVLMASAGVDAEVVHAVPLALKRRFGKLAYAMVGIEVALSRKGEDLTVIADGETIRCRLAVATKSRCYGGPFVICRAASVTEPGLHLVTLERDTALSALRYVVALALGRLDRARGVRVLKAEHITISADRRVPAQVDGDPFGVTPLTIEPAAVPVRIIIP</sequence>
<evidence type="ECO:0000256" key="5">
    <source>
        <dbReference type="SAM" id="MobiDB-lite"/>
    </source>
</evidence>
<dbReference type="SUPFAM" id="SSF111331">
    <property type="entry name" value="NAD kinase/diacylglycerol kinase-like"/>
    <property type="match status" value="1"/>
</dbReference>
<dbReference type="InterPro" id="IPR050187">
    <property type="entry name" value="Lipid_Phosphate_FormReg"/>
</dbReference>